<feature type="compositionally biased region" description="Polar residues" evidence="7">
    <location>
        <begin position="553"/>
        <end position="564"/>
    </location>
</feature>
<name>A0A0D2G950_9EURO</name>
<evidence type="ECO:0000256" key="6">
    <source>
        <dbReference type="ARBA" id="ARBA00023163"/>
    </source>
</evidence>
<evidence type="ECO:0000256" key="2">
    <source>
        <dbReference type="ARBA" id="ARBA00022723"/>
    </source>
</evidence>
<evidence type="ECO:0000313" key="9">
    <source>
        <dbReference type="EMBL" id="KIW68424.1"/>
    </source>
</evidence>
<feature type="compositionally biased region" description="Polar residues" evidence="7">
    <location>
        <begin position="71"/>
        <end position="85"/>
    </location>
</feature>
<evidence type="ECO:0000256" key="4">
    <source>
        <dbReference type="ARBA" id="ARBA00022833"/>
    </source>
</evidence>
<comment type="similarity">
    <text evidence="1">Belongs to the VEFS (VRN2-EMF2-FIS2-SU(Z)12) family.</text>
</comment>
<dbReference type="Proteomes" id="UP000054266">
    <property type="component" value="Unassembled WGS sequence"/>
</dbReference>
<evidence type="ECO:0000313" key="10">
    <source>
        <dbReference type="Proteomes" id="UP000054266"/>
    </source>
</evidence>
<sequence>MENGTQNHPSTSQRHRLFTQDLVGHFTWELERPKSRQHLFLQRNVLRVLEHHKERLRDPSSRASRPLSAANPHNTGEASARTTPRVSGLTGVVNSDTTKDQPPPRSRDTKPETNIRRSHRFRKIVERAHQQAGAELMLDLSSIRKKLTFKKNLRNDDERPAKRQKRDKVRCLCHLTIWDNRDGSAAVPLTSKTSDCLVTGVENGDHGHLVDIELDKPFIVSAEEIRVPVTRSNTTALEIIDKYFLEFKIIPCKTGSLWPPVPILGKSDGDNFSQNIKQSGSGGLQGAIVTQYTHLPTPPDMNVPLSVLFLHQGKTYRTKYGLQVRSVWQKAGAGRVAQESRGLDLNSFLSDQPNGIHTRGKARQQGHEPLMTFLEGIFPPSPVPQNQPEVCYSFPGGMVKRADVAEEFRTATAKGYGCPICTGRSFRELEKLRFHLTTMHTKYNFSVKPGTDRATNGPSPVHIKVDQPRRPTVRKEEDDGEMLWVAPTSPFDLQAFLSGDHSWIGGRGPIKLQPSSRPTTGYPLAKNVPDFRRARRRKIKPIVLEARGNNKPQCMYTSVSNRPVSPNEGPRSESDDEIDNEWLIAMQMECLDLIAEKGNWSPYERELAKRWDRHRMEEQLEHPTFVSNSLIRFARKHKEWLRNSGGDELLSCFFEFLVNLNERQVIDDDVVADVNELIFMDESRACPTASAGSTPLANSGLGTSMAPPAMAVPQEEAQNPLPELVCPLCNKLVKFKPKRNPITFCQDPACATASQRYHSRCILYSSTSQKGKGKAAAPNPEDEAIRFRLKFWLCKACTVRRKERTTAEADAHASGGIVGTVS</sequence>
<feature type="region of interest" description="Disordered" evidence="7">
    <location>
        <begin position="553"/>
        <end position="575"/>
    </location>
</feature>
<keyword evidence="5" id="KW-0805">Transcription regulation</keyword>
<evidence type="ECO:0000256" key="3">
    <source>
        <dbReference type="ARBA" id="ARBA00022771"/>
    </source>
</evidence>
<dbReference type="EMBL" id="KN846958">
    <property type="protein sequence ID" value="KIW68424.1"/>
    <property type="molecule type" value="Genomic_DNA"/>
</dbReference>
<dbReference type="Pfam" id="PF09733">
    <property type="entry name" value="VEFS-Box"/>
    <property type="match status" value="1"/>
</dbReference>
<evidence type="ECO:0000256" key="1">
    <source>
        <dbReference type="ARBA" id="ARBA00007416"/>
    </source>
</evidence>
<feature type="domain" description="Polycomb protein VEFS-Box" evidence="8">
    <location>
        <begin position="556"/>
        <end position="668"/>
    </location>
</feature>
<keyword evidence="6" id="KW-0804">Transcription</keyword>
<dbReference type="HOGENOM" id="CLU_012286_0_0_1"/>
<accession>A0A0D2G950</accession>
<proteinExistence type="inferred from homology"/>
<keyword evidence="10" id="KW-1185">Reference proteome</keyword>
<feature type="compositionally biased region" description="Low complexity" evidence="7">
    <location>
        <begin position="61"/>
        <end position="70"/>
    </location>
</feature>
<reference evidence="9 10" key="1">
    <citation type="submission" date="2015-01" db="EMBL/GenBank/DDBJ databases">
        <title>The Genome Sequence of Capronia semiimmersa CBS27337.</title>
        <authorList>
            <consortium name="The Broad Institute Genomics Platform"/>
            <person name="Cuomo C."/>
            <person name="de Hoog S."/>
            <person name="Gorbushina A."/>
            <person name="Stielow B."/>
            <person name="Teixiera M."/>
            <person name="Abouelleil A."/>
            <person name="Chapman S.B."/>
            <person name="Priest M."/>
            <person name="Young S.K."/>
            <person name="Wortman J."/>
            <person name="Nusbaum C."/>
            <person name="Birren B."/>
        </authorList>
    </citation>
    <scope>NUCLEOTIDE SEQUENCE [LARGE SCALE GENOMIC DNA]</scope>
    <source>
        <strain evidence="9 10">CBS 27337</strain>
    </source>
</reference>
<evidence type="ECO:0000259" key="8">
    <source>
        <dbReference type="Pfam" id="PF09733"/>
    </source>
</evidence>
<evidence type="ECO:0000256" key="5">
    <source>
        <dbReference type="ARBA" id="ARBA00023015"/>
    </source>
</evidence>
<keyword evidence="3" id="KW-0863">Zinc-finger</keyword>
<feature type="compositionally biased region" description="Basic and acidic residues" evidence="7">
    <location>
        <begin position="105"/>
        <end position="115"/>
    </location>
</feature>
<keyword evidence="4" id="KW-0862">Zinc</keyword>
<evidence type="ECO:0000256" key="7">
    <source>
        <dbReference type="SAM" id="MobiDB-lite"/>
    </source>
</evidence>
<gene>
    <name evidence="9" type="ORF">PV04_04371</name>
</gene>
<protein>
    <recommendedName>
        <fullName evidence="8">Polycomb protein VEFS-Box domain-containing protein</fullName>
    </recommendedName>
</protein>
<dbReference type="CDD" id="cd21552">
    <property type="entry name" value="VEFS-box_ctSUZ12-like"/>
    <property type="match status" value="1"/>
</dbReference>
<dbReference type="AlphaFoldDB" id="A0A0D2G950"/>
<organism evidence="9 10">
    <name type="scientific">Phialophora macrospora</name>
    <dbReference type="NCBI Taxonomy" id="1851006"/>
    <lineage>
        <taxon>Eukaryota</taxon>
        <taxon>Fungi</taxon>
        <taxon>Dikarya</taxon>
        <taxon>Ascomycota</taxon>
        <taxon>Pezizomycotina</taxon>
        <taxon>Eurotiomycetes</taxon>
        <taxon>Chaetothyriomycetidae</taxon>
        <taxon>Chaetothyriales</taxon>
        <taxon>Herpotrichiellaceae</taxon>
        <taxon>Phialophora</taxon>
    </lineage>
</organism>
<dbReference type="STRING" id="5601.A0A0D2G950"/>
<dbReference type="InterPro" id="IPR019135">
    <property type="entry name" value="Polycomb_protein_VEFS-Box"/>
</dbReference>
<dbReference type="GO" id="GO:0008270">
    <property type="term" value="F:zinc ion binding"/>
    <property type="evidence" value="ECO:0007669"/>
    <property type="project" value="UniProtKB-KW"/>
</dbReference>
<keyword evidence="2" id="KW-0479">Metal-binding</keyword>
<feature type="region of interest" description="Disordered" evidence="7">
    <location>
        <begin position="54"/>
        <end position="119"/>
    </location>
</feature>